<dbReference type="NCBIfam" id="TIGR00722">
    <property type="entry name" value="ttdA_fumA_fumB"/>
    <property type="match status" value="1"/>
</dbReference>
<protein>
    <submittedName>
        <fullName evidence="8">Fumarate hydratase</fullName>
        <ecNumber evidence="8">4.2.1.2</ecNumber>
    </submittedName>
</protein>
<dbReference type="GO" id="GO:0004333">
    <property type="term" value="F:fumarate hydratase activity"/>
    <property type="evidence" value="ECO:0007669"/>
    <property type="project" value="UniProtKB-EC"/>
</dbReference>
<gene>
    <name evidence="8" type="ORF">H9900_02545</name>
</gene>
<evidence type="ECO:0000256" key="2">
    <source>
        <dbReference type="ARBA" id="ARBA00022485"/>
    </source>
</evidence>
<organism evidence="8 9">
    <name type="scientific">Candidatus Monoglobus merdigallinarum</name>
    <dbReference type="NCBI Taxonomy" id="2838698"/>
    <lineage>
        <taxon>Bacteria</taxon>
        <taxon>Bacillati</taxon>
        <taxon>Bacillota</taxon>
        <taxon>Clostridia</taxon>
        <taxon>Monoglobales</taxon>
        <taxon>Monoglobaceae</taxon>
        <taxon>Monoglobus</taxon>
    </lineage>
</organism>
<sequence length="280" mass="29713">MREIDVKLIIDTVEKMCIDANCVLNPDIKAALTDGRAAEANATAAGILDNIIKNAEIAEAEMLPICQDTGMAVFFVRIGQEVHITGGLLGDAINEGVRRGYKNGYLRKSVVSDPIRRGNTGDNTPAVIYTELTGGDKLEITFAPKGFGSENMSAVKMLKPSDGVEGVIDFVVETVKNAGGNPCPPLVVGVGIGGTFEKAAYLAKAALLRDIDTENPDFYYAELERTLLEKINSLDIGPQGFGGATTALGVNVETFPTHIAGMPCAVNISCHVTRHCSKTL</sequence>
<evidence type="ECO:0000313" key="9">
    <source>
        <dbReference type="Proteomes" id="UP000824162"/>
    </source>
</evidence>
<feature type="domain" description="Fe-S hydro-lyase tartrate dehydratase alpha-type catalytic" evidence="7">
    <location>
        <begin position="11"/>
        <end position="277"/>
    </location>
</feature>
<dbReference type="NCBIfam" id="NF004885">
    <property type="entry name" value="PRK06246.1"/>
    <property type="match status" value="1"/>
</dbReference>
<accession>A0A9D1PPS4</accession>
<reference evidence="8" key="2">
    <citation type="submission" date="2021-04" db="EMBL/GenBank/DDBJ databases">
        <authorList>
            <person name="Gilroy R."/>
        </authorList>
    </citation>
    <scope>NUCLEOTIDE SEQUENCE</scope>
    <source>
        <strain evidence="8">5790</strain>
    </source>
</reference>
<dbReference type="PANTHER" id="PTHR30389:SF17">
    <property type="entry name" value="L(+)-TARTRATE DEHYDRATASE SUBUNIT ALPHA-RELATED"/>
    <property type="match status" value="1"/>
</dbReference>
<dbReference type="EMBL" id="DXIJ01000052">
    <property type="protein sequence ID" value="HIV85672.1"/>
    <property type="molecule type" value="Genomic_DNA"/>
</dbReference>
<keyword evidence="4" id="KW-0408">Iron</keyword>
<keyword evidence="3" id="KW-0479">Metal-binding</keyword>
<dbReference type="GO" id="GO:0046872">
    <property type="term" value="F:metal ion binding"/>
    <property type="evidence" value="ECO:0007669"/>
    <property type="project" value="UniProtKB-KW"/>
</dbReference>
<evidence type="ECO:0000256" key="6">
    <source>
        <dbReference type="ARBA" id="ARBA00023239"/>
    </source>
</evidence>
<keyword evidence="6 8" id="KW-0456">Lyase</keyword>
<dbReference type="PANTHER" id="PTHR30389">
    <property type="entry name" value="FUMARATE HYDRATASE-RELATED"/>
    <property type="match status" value="1"/>
</dbReference>
<dbReference type="InterPro" id="IPR004646">
    <property type="entry name" value="Fe-S_hydro-lyase_TtdA-typ_cat"/>
</dbReference>
<comment type="similarity">
    <text evidence="1">Belongs to the class-I fumarase family.</text>
</comment>
<dbReference type="Pfam" id="PF05681">
    <property type="entry name" value="Fumerase"/>
    <property type="match status" value="1"/>
</dbReference>
<comment type="caution">
    <text evidence="8">The sequence shown here is derived from an EMBL/GenBank/DDBJ whole genome shotgun (WGS) entry which is preliminary data.</text>
</comment>
<evidence type="ECO:0000313" key="8">
    <source>
        <dbReference type="EMBL" id="HIV85672.1"/>
    </source>
</evidence>
<proteinExistence type="inferred from homology"/>
<name>A0A9D1PPS4_9FIRM</name>
<evidence type="ECO:0000256" key="4">
    <source>
        <dbReference type="ARBA" id="ARBA00023004"/>
    </source>
</evidence>
<evidence type="ECO:0000256" key="5">
    <source>
        <dbReference type="ARBA" id="ARBA00023014"/>
    </source>
</evidence>
<evidence type="ECO:0000256" key="1">
    <source>
        <dbReference type="ARBA" id="ARBA00008876"/>
    </source>
</evidence>
<keyword evidence="2" id="KW-0004">4Fe-4S</keyword>
<dbReference type="Proteomes" id="UP000824162">
    <property type="component" value="Unassembled WGS sequence"/>
</dbReference>
<dbReference type="AlphaFoldDB" id="A0A9D1PPS4"/>
<dbReference type="GO" id="GO:0051539">
    <property type="term" value="F:4 iron, 4 sulfur cluster binding"/>
    <property type="evidence" value="ECO:0007669"/>
    <property type="project" value="UniProtKB-KW"/>
</dbReference>
<keyword evidence="5" id="KW-0411">Iron-sulfur</keyword>
<reference evidence="8" key="1">
    <citation type="journal article" date="2021" name="PeerJ">
        <title>Extensive microbial diversity within the chicken gut microbiome revealed by metagenomics and culture.</title>
        <authorList>
            <person name="Gilroy R."/>
            <person name="Ravi A."/>
            <person name="Getino M."/>
            <person name="Pursley I."/>
            <person name="Horton D.L."/>
            <person name="Alikhan N.F."/>
            <person name="Baker D."/>
            <person name="Gharbi K."/>
            <person name="Hall N."/>
            <person name="Watson M."/>
            <person name="Adriaenssens E.M."/>
            <person name="Foster-Nyarko E."/>
            <person name="Jarju S."/>
            <person name="Secka A."/>
            <person name="Antonio M."/>
            <person name="Oren A."/>
            <person name="Chaudhuri R.R."/>
            <person name="La Ragione R."/>
            <person name="Hildebrand F."/>
            <person name="Pallen M.J."/>
        </authorList>
    </citation>
    <scope>NUCLEOTIDE SEQUENCE</scope>
    <source>
        <strain evidence="8">5790</strain>
    </source>
</reference>
<dbReference type="EC" id="4.2.1.2" evidence="8"/>
<dbReference type="InterPro" id="IPR051208">
    <property type="entry name" value="Class-I_Fumarase/Tartrate_DH"/>
</dbReference>
<evidence type="ECO:0000259" key="7">
    <source>
        <dbReference type="Pfam" id="PF05681"/>
    </source>
</evidence>
<evidence type="ECO:0000256" key="3">
    <source>
        <dbReference type="ARBA" id="ARBA00022723"/>
    </source>
</evidence>